<dbReference type="RefSeq" id="WP_160498444.1">
    <property type="nucleotide sequence ID" value="NZ_WUBI01000002.1"/>
</dbReference>
<gene>
    <name evidence="1" type="ORF">GRF59_14510</name>
</gene>
<reference evidence="1 2" key="1">
    <citation type="submission" date="2019-12" db="EMBL/GenBank/DDBJ databases">
        <title>Paenibacillus sp. nov., an endophytic bacterium isolated from the stem of Dendrobium.</title>
        <authorList>
            <person name="Zhao R."/>
        </authorList>
    </citation>
    <scope>NUCLEOTIDE SEQUENCE [LARGE SCALE GENOMIC DNA]</scope>
    <source>
        <strain evidence="1 2">HJL G12</strain>
    </source>
</reference>
<proteinExistence type="predicted"/>
<dbReference type="Proteomes" id="UP000460318">
    <property type="component" value="Unassembled WGS sequence"/>
</dbReference>
<sequence>MKEKLMNLLEQLEFCVYDGPNYDRYSCPSCYMPESNGHSEDCLLASCLVELKQRTEF</sequence>
<comment type="caution">
    <text evidence="1">The sequence shown here is derived from an EMBL/GenBank/DDBJ whole genome shotgun (WGS) entry which is preliminary data.</text>
</comment>
<protein>
    <submittedName>
        <fullName evidence="1">Uncharacterized protein</fullName>
    </submittedName>
</protein>
<accession>A0A7X3IJG6</accession>
<evidence type="ECO:0000313" key="2">
    <source>
        <dbReference type="Proteomes" id="UP000460318"/>
    </source>
</evidence>
<evidence type="ECO:0000313" key="1">
    <source>
        <dbReference type="EMBL" id="MWV44830.1"/>
    </source>
</evidence>
<name>A0A7X3IJG6_9BACL</name>
<keyword evidence="2" id="KW-1185">Reference proteome</keyword>
<dbReference type="AlphaFoldDB" id="A0A7X3IJG6"/>
<organism evidence="1 2">
    <name type="scientific">Paenibacillus dendrobii</name>
    <dbReference type="NCBI Taxonomy" id="2691084"/>
    <lineage>
        <taxon>Bacteria</taxon>
        <taxon>Bacillati</taxon>
        <taxon>Bacillota</taxon>
        <taxon>Bacilli</taxon>
        <taxon>Bacillales</taxon>
        <taxon>Paenibacillaceae</taxon>
        <taxon>Paenibacillus</taxon>
    </lineage>
</organism>
<dbReference type="EMBL" id="WUBI01000002">
    <property type="protein sequence ID" value="MWV44830.1"/>
    <property type="molecule type" value="Genomic_DNA"/>
</dbReference>